<keyword evidence="8" id="KW-1185">Reference proteome</keyword>
<dbReference type="RefSeq" id="WP_057846856.1">
    <property type="nucleotide sequence ID" value="NZ_LLYA01000192.1"/>
</dbReference>
<comment type="similarity">
    <text evidence="2">Belongs to the glycosyltransferase 28 family.</text>
</comment>
<dbReference type="PANTHER" id="PTHR12867">
    <property type="entry name" value="GLYCOSYL TRANSFERASE-RELATED"/>
    <property type="match status" value="1"/>
</dbReference>
<keyword evidence="5" id="KW-0256">Endoplasmic reticulum</keyword>
<dbReference type="AlphaFoldDB" id="A0A0R3MM63"/>
<keyword evidence="3" id="KW-0328">Glycosyltransferase</keyword>
<evidence type="ECO:0000256" key="2">
    <source>
        <dbReference type="ARBA" id="ARBA00006962"/>
    </source>
</evidence>
<keyword evidence="4" id="KW-0808">Transferase</keyword>
<dbReference type="Pfam" id="PF04101">
    <property type="entry name" value="Glyco_tran_28_C"/>
    <property type="match status" value="1"/>
</dbReference>
<organism evidence="7 8">
    <name type="scientific">Bradyrhizobium retamae</name>
    <dbReference type="NCBI Taxonomy" id="1300035"/>
    <lineage>
        <taxon>Bacteria</taxon>
        <taxon>Pseudomonadati</taxon>
        <taxon>Pseudomonadota</taxon>
        <taxon>Alphaproteobacteria</taxon>
        <taxon>Hyphomicrobiales</taxon>
        <taxon>Nitrobacteraceae</taxon>
        <taxon>Bradyrhizobium</taxon>
    </lineage>
</organism>
<dbReference type="InterPro" id="IPR039042">
    <property type="entry name" value="Alg13-like"/>
</dbReference>
<gene>
    <name evidence="7" type="ORF">CQ13_09390</name>
</gene>
<proteinExistence type="inferred from homology"/>
<dbReference type="GO" id="GO:0016758">
    <property type="term" value="F:hexosyltransferase activity"/>
    <property type="evidence" value="ECO:0007669"/>
    <property type="project" value="InterPro"/>
</dbReference>
<dbReference type="InterPro" id="IPR007235">
    <property type="entry name" value="Glyco_trans_28_C"/>
</dbReference>
<evidence type="ECO:0000256" key="4">
    <source>
        <dbReference type="ARBA" id="ARBA00022679"/>
    </source>
</evidence>
<dbReference type="SUPFAM" id="SSF53756">
    <property type="entry name" value="UDP-Glycosyltransferase/glycogen phosphorylase"/>
    <property type="match status" value="1"/>
</dbReference>
<dbReference type="OrthoDB" id="7186565at2"/>
<evidence type="ECO:0000313" key="7">
    <source>
        <dbReference type="EMBL" id="KRR18669.1"/>
    </source>
</evidence>
<accession>A0A0R3MM63</accession>
<name>A0A0R3MM63_9BRAD</name>
<reference evidence="7 8" key="1">
    <citation type="submission" date="2014-03" db="EMBL/GenBank/DDBJ databases">
        <title>Bradyrhizobium valentinum sp. nov., isolated from effective nodules of Lupinus mariae-josephae, a lupine endemic of basic-lime soils in Eastern Spain.</title>
        <authorList>
            <person name="Duran D."/>
            <person name="Rey L."/>
            <person name="Navarro A."/>
            <person name="Busquets A."/>
            <person name="Imperial J."/>
            <person name="Ruiz-Argueso T."/>
        </authorList>
    </citation>
    <scope>NUCLEOTIDE SEQUENCE [LARGE SCALE GENOMIC DNA]</scope>
    <source>
        <strain evidence="7 8">Ro19</strain>
    </source>
</reference>
<comment type="caution">
    <text evidence="7">The sequence shown here is derived from an EMBL/GenBank/DDBJ whole genome shotgun (WGS) entry which is preliminary data.</text>
</comment>
<dbReference type="Proteomes" id="UP000052023">
    <property type="component" value="Unassembled WGS sequence"/>
</dbReference>
<dbReference type="PANTHER" id="PTHR12867:SF6">
    <property type="entry name" value="N-ACETYLGLUCOSAMINYLDIPHOSPHODOLICHOL N-ACETYLGLUCOSAMINYLTRANSFERASE"/>
    <property type="match status" value="1"/>
</dbReference>
<evidence type="ECO:0000259" key="6">
    <source>
        <dbReference type="Pfam" id="PF04101"/>
    </source>
</evidence>
<evidence type="ECO:0000256" key="1">
    <source>
        <dbReference type="ARBA" id="ARBA00004240"/>
    </source>
</evidence>
<sequence length="212" mass="23806">MIFVTVGTQGHFDRLVRTVDEWAGKHGRTDVFAQTGPSDASYRHIRSEQFVDPAKFREHVESASLVVAHAGMGSIITALELGKRIIVMPRRASMGEQRNDHQMATARRFAQQGRIEVAFDERELLDKLDHLDVIDEAEPLRPQASQDLIASIRTFIRTGHVDVEAHRLRYDQMALQNCRSSVPSARREDTGLDFVHSSPVVPILSEVGSEPK</sequence>
<evidence type="ECO:0000256" key="5">
    <source>
        <dbReference type="ARBA" id="ARBA00022824"/>
    </source>
</evidence>
<dbReference type="EMBL" id="LLYA01000192">
    <property type="protein sequence ID" value="KRR18669.1"/>
    <property type="molecule type" value="Genomic_DNA"/>
</dbReference>
<evidence type="ECO:0000313" key="8">
    <source>
        <dbReference type="Proteomes" id="UP000052023"/>
    </source>
</evidence>
<dbReference type="Gene3D" id="3.40.50.2000">
    <property type="entry name" value="Glycogen Phosphorylase B"/>
    <property type="match status" value="1"/>
</dbReference>
<protein>
    <recommendedName>
        <fullName evidence="6">Glycosyl transferase family 28 C-terminal domain-containing protein</fullName>
    </recommendedName>
</protein>
<comment type="subcellular location">
    <subcellularLocation>
        <location evidence="1">Endoplasmic reticulum</location>
    </subcellularLocation>
</comment>
<feature type="domain" description="Glycosyl transferase family 28 C-terminal" evidence="6">
    <location>
        <begin position="1"/>
        <end position="129"/>
    </location>
</feature>
<evidence type="ECO:0000256" key="3">
    <source>
        <dbReference type="ARBA" id="ARBA00022676"/>
    </source>
</evidence>
<dbReference type="GO" id="GO:0006488">
    <property type="term" value="P:dolichol-linked oligosaccharide biosynthetic process"/>
    <property type="evidence" value="ECO:0007669"/>
    <property type="project" value="InterPro"/>
</dbReference>